<dbReference type="PANTHER" id="PTHR42852">
    <property type="entry name" value="THIOL:DISULFIDE INTERCHANGE PROTEIN DSBE"/>
    <property type="match status" value="1"/>
</dbReference>
<sequence>MFLVILSCDKTEASLPPEKQENSNISQASSSQNNVQSAKIIFRDAQGNLLTESQKDSIVQNTEGLQALRSFNDDNTEYILFKIFDDLRGFVPDDVIDNLIREDKLRKSGGQAQVFRQRLLDKWQNQPLPEKKFSLMNGEEKSFSDYLGSTLVVNFWYINCGPCIIEMPVLNQLVEDYKESDINFLSFSFDKKEDLEIFLKKTEFNYVHAPVDLNFMYNFDISVYPTHWIVDDTGVIRDLIVGTSLNIYDQLSSLIEKNKK</sequence>
<dbReference type="InterPro" id="IPR036249">
    <property type="entry name" value="Thioredoxin-like_sf"/>
</dbReference>
<feature type="domain" description="Thioredoxin" evidence="1">
    <location>
        <begin position="122"/>
        <end position="260"/>
    </location>
</feature>
<dbReference type="InterPro" id="IPR013766">
    <property type="entry name" value="Thioredoxin_domain"/>
</dbReference>
<dbReference type="GO" id="GO:0016209">
    <property type="term" value="F:antioxidant activity"/>
    <property type="evidence" value="ECO:0007669"/>
    <property type="project" value="InterPro"/>
</dbReference>
<dbReference type="GO" id="GO:0016491">
    <property type="term" value="F:oxidoreductase activity"/>
    <property type="evidence" value="ECO:0007669"/>
    <property type="project" value="InterPro"/>
</dbReference>
<dbReference type="PANTHER" id="PTHR42852:SF17">
    <property type="entry name" value="THIOREDOXIN-LIKE PROTEIN HI_1115"/>
    <property type="match status" value="1"/>
</dbReference>
<dbReference type="PROSITE" id="PS51352">
    <property type="entry name" value="THIOREDOXIN_2"/>
    <property type="match status" value="1"/>
</dbReference>
<gene>
    <name evidence="2" type="ORF">METZ01_LOCUS41257</name>
</gene>
<dbReference type="CDD" id="cd02966">
    <property type="entry name" value="TlpA_like_family"/>
    <property type="match status" value="1"/>
</dbReference>
<protein>
    <recommendedName>
        <fullName evidence="1">Thioredoxin domain-containing protein</fullName>
    </recommendedName>
</protein>
<organism evidence="2">
    <name type="scientific">marine metagenome</name>
    <dbReference type="NCBI Taxonomy" id="408172"/>
    <lineage>
        <taxon>unclassified sequences</taxon>
        <taxon>metagenomes</taxon>
        <taxon>ecological metagenomes</taxon>
    </lineage>
</organism>
<dbReference type="SUPFAM" id="SSF52833">
    <property type="entry name" value="Thioredoxin-like"/>
    <property type="match status" value="1"/>
</dbReference>
<dbReference type="Gene3D" id="3.40.30.10">
    <property type="entry name" value="Glutaredoxin"/>
    <property type="match status" value="1"/>
</dbReference>
<evidence type="ECO:0000259" key="1">
    <source>
        <dbReference type="PROSITE" id="PS51352"/>
    </source>
</evidence>
<dbReference type="InterPro" id="IPR050553">
    <property type="entry name" value="Thioredoxin_ResA/DsbE_sf"/>
</dbReference>
<dbReference type="EMBL" id="UINC01001769">
    <property type="protein sequence ID" value="SUZ88403.1"/>
    <property type="molecule type" value="Genomic_DNA"/>
</dbReference>
<dbReference type="InterPro" id="IPR000866">
    <property type="entry name" value="AhpC/TSA"/>
</dbReference>
<name>A0A381RGW0_9ZZZZ</name>
<proteinExistence type="predicted"/>
<accession>A0A381RGW0</accession>
<reference evidence="2" key="1">
    <citation type="submission" date="2018-05" db="EMBL/GenBank/DDBJ databases">
        <authorList>
            <person name="Lanie J.A."/>
            <person name="Ng W.-L."/>
            <person name="Kazmierczak K.M."/>
            <person name="Andrzejewski T.M."/>
            <person name="Davidsen T.M."/>
            <person name="Wayne K.J."/>
            <person name="Tettelin H."/>
            <person name="Glass J.I."/>
            <person name="Rusch D."/>
            <person name="Podicherti R."/>
            <person name="Tsui H.-C.T."/>
            <person name="Winkler M.E."/>
        </authorList>
    </citation>
    <scope>NUCLEOTIDE SEQUENCE</scope>
</reference>
<dbReference type="Pfam" id="PF00578">
    <property type="entry name" value="AhpC-TSA"/>
    <property type="match status" value="1"/>
</dbReference>
<dbReference type="AlphaFoldDB" id="A0A381RGW0"/>
<evidence type="ECO:0000313" key="2">
    <source>
        <dbReference type="EMBL" id="SUZ88403.1"/>
    </source>
</evidence>